<keyword evidence="1" id="KW-0812">Transmembrane</keyword>
<keyword evidence="3" id="KW-1185">Reference proteome</keyword>
<dbReference type="Proteomes" id="UP000199149">
    <property type="component" value="Unassembled WGS sequence"/>
</dbReference>
<evidence type="ECO:0000313" key="3">
    <source>
        <dbReference type="Proteomes" id="UP000199149"/>
    </source>
</evidence>
<keyword evidence="1" id="KW-0472">Membrane</keyword>
<dbReference type="AlphaFoldDB" id="A0A1I4Y029"/>
<gene>
    <name evidence="2" type="ORF">SAMN05421738_11046</name>
</gene>
<protein>
    <submittedName>
        <fullName evidence="2">Uncharacterized protein</fullName>
    </submittedName>
</protein>
<name>A0A1I4Y029_9FLAO</name>
<feature type="transmembrane region" description="Helical" evidence="1">
    <location>
        <begin position="25"/>
        <end position="43"/>
    </location>
</feature>
<keyword evidence="1" id="KW-1133">Transmembrane helix</keyword>
<evidence type="ECO:0000313" key="2">
    <source>
        <dbReference type="EMBL" id="SFN31366.1"/>
    </source>
</evidence>
<proteinExistence type="predicted"/>
<reference evidence="3" key="1">
    <citation type="submission" date="2016-10" db="EMBL/GenBank/DDBJ databases">
        <authorList>
            <person name="Varghese N."/>
            <person name="Submissions S."/>
        </authorList>
    </citation>
    <scope>NUCLEOTIDE SEQUENCE [LARGE SCALE GENOMIC DNA]</scope>
    <source>
        <strain evidence="3">XJ109</strain>
    </source>
</reference>
<sequence length="44" mass="5002">MQAKKKKSLNRNVEFGTKNVKFKDVVIVAAIIFIVVLIILQVMN</sequence>
<dbReference type="EMBL" id="FOUZ01000010">
    <property type="protein sequence ID" value="SFN31366.1"/>
    <property type="molecule type" value="Genomic_DNA"/>
</dbReference>
<dbReference type="RefSeq" id="WP_260562306.1">
    <property type="nucleotide sequence ID" value="NZ_FOUZ01000010.1"/>
</dbReference>
<accession>A0A1I4Y029</accession>
<evidence type="ECO:0000256" key="1">
    <source>
        <dbReference type="SAM" id="Phobius"/>
    </source>
</evidence>
<organism evidence="2 3">
    <name type="scientific">Algoriella xinjiangensis</name>
    <dbReference type="NCBI Taxonomy" id="684065"/>
    <lineage>
        <taxon>Bacteria</taxon>
        <taxon>Pseudomonadati</taxon>
        <taxon>Bacteroidota</taxon>
        <taxon>Flavobacteriia</taxon>
        <taxon>Flavobacteriales</taxon>
        <taxon>Weeksellaceae</taxon>
        <taxon>Algoriella</taxon>
    </lineage>
</organism>